<dbReference type="Proteomes" id="UP000007350">
    <property type="component" value="Unassembled WGS sequence"/>
</dbReference>
<feature type="compositionally biased region" description="Polar residues" evidence="1">
    <location>
        <begin position="77"/>
        <end position="90"/>
    </location>
</feature>
<accession>K2MSP0</accession>
<feature type="region of interest" description="Disordered" evidence="1">
    <location>
        <begin position="267"/>
        <end position="297"/>
    </location>
</feature>
<feature type="region of interest" description="Disordered" evidence="1">
    <location>
        <begin position="1"/>
        <end position="90"/>
    </location>
</feature>
<gene>
    <name evidence="3" type="ORF">MOQ_007581</name>
</gene>
<feature type="compositionally biased region" description="Polar residues" evidence="1">
    <location>
        <begin position="285"/>
        <end position="297"/>
    </location>
</feature>
<keyword evidence="4" id="KW-1185">Reference proteome</keyword>
<evidence type="ECO:0000313" key="3">
    <source>
        <dbReference type="EMBL" id="EKF28664.1"/>
    </source>
</evidence>
<reference evidence="3 4" key="1">
    <citation type="journal article" date="2012" name="BMC Genomics">
        <title>Comparative genomic analysis of human infective Trypanosoma cruzi lineages with the bat-restricted subspecies T. cruzi marinkellei.</title>
        <authorList>
            <person name="Franzen O."/>
            <person name="Talavera-Lopez C."/>
            <person name="Ochaya S."/>
            <person name="Butler C.E."/>
            <person name="Messenger L.A."/>
            <person name="Lewis M.D."/>
            <person name="Llewellyn M.S."/>
            <person name="Marinkelle C.J."/>
            <person name="Tyler K.M."/>
            <person name="Miles M.A."/>
            <person name="Andersson B."/>
        </authorList>
    </citation>
    <scope>NUCLEOTIDE SEQUENCE [LARGE SCALE GENOMIC DNA]</scope>
    <source>
        <strain evidence="3 4">B7</strain>
    </source>
</reference>
<comment type="caution">
    <text evidence="3">The sequence shown here is derived from an EMBL/GenBank/DDBJ whole genome shotgun (WGS) entry which is preliminary data.</text>
</comment>
<proteinExistence type="predicted"/>
<protein>
    <recommendedName>
        <fullName evidence="2">Ubiquitin-like domain-containing protein</fullName>
    </recommendedName>
</protein>
<dbReference type="SUPFAM" id="SSF54236">
    <property type="entry name" value="Ubiquitin-like"/>
    <property type="match status" value="1"/>
</dbReference>
<dbReference type="PROSITE" id="PS50053">
    <property type="entry name" value="UBIQUITIN_2"/>
    <property type="match status" value="1"/>
</dbReference>
<feature type="compositionally biased region" description="Low complexity" evidence="1">
    <location>
        <begin position="45"/>
        <end position="76"/>
    </location>
</feature>
<name>K2MSP0_TRYCR</name>
<dbReference type="InterPro" id="IPR000626">
    <property type="entry name" value="Ubiquitin-like_dom"/>
</dbReference>
<dbReference type="InterPro" id="IPR029071">
    <property type="entry name" value="Ubiquitin-like_domsf"/>
</dbReference>
<evidence type="ECO:0000256" key="1">
    <source>
        <dbReference type="SAM" id="MobiDB-lite"/>
    </source>
</evidence>
<sequence>MRGSSMTSKSSERDVPATKVVYGNSVKNGGGTGNRTHHPYARFCNNNNNNGSGSKNNTNNYNSNNNNNTSRSSSNNHQQMESNNGRMASSPVQLVVRKMQDDGEEGISSPLVNVQARYRLQSPTLSNRAGDALLSTSPPYTWSSSSSFYGDVNQNRFATGPAPSTPIPVKQENDGVGMGGRGMPPFSGSYAPSGFSMPPALADSTSTSINDKVLRSPHQKVHIPLQHLGSPPSMLCGKEFTASPTLLSMTPPYPKDIQSIQISPTAISGHGGMRGHPVTAERPQGRQNKIGSNTSDVASTITGSSASAIREDLSLCPNDVLCTLINDRKHQRKYAHTCRLFPCYHGHVVRHGKLFRHAPGQIAQSDALTSVKGTQKALPAEALASVNFSSISPNALNAYRIVVTHGDQSYEIFGDWQNVRVHTFKRYLHQVYKIPPTSQVLVRVDDGVPLEDELESVAHYGVKPDTMIALKRKEDDAPPRVPLDEL</sequence>
<organism evidence="3 4">
    <name type="scientific">Trypanosoma cruzi marinkellei</name>
    <dbReference type="NCBI Taxonomy" id="85056"/>
    <lineage>
        <taxon>Eukaryota</taxon>
        <taxon>Discoba</taxon>
        <taxon>Euglenozoa</taxon>
        <taxon>Kinetoplastea</taxon>
        <taxon>Metakinetoplastina</taxon>
        <taxon>Trypanosomatida</taxon>
        <taxon>Trypanosomatidae</taxon>
        <taxon>Trypanosoma</taxon>
        <taxon>Schizotrypanum</taxon>
    </lineage>
</organism>
<dbReference type="EMBL" id="AHKC01015345">
    <property type="protein sequence ID" value="EKF28664.1"/>
    <property type="molecule type" value="Genomic_DNA"/>
</dbReference>
<feature type="domain" description="Ubiquitin-like" evidence="2">
    <location>
        <begin position="421"/>
        <end position="477"/>
    </location>
</feature>
<dbReference type="AlphaFoldDB" id="K2MSP0"/>
<evidence type="ECO:0000259" key="2">
    <source>
        <dbReference type="PROSITE" id="PS50053"/>
    </source>
</evidence>
<dbReference type="OrthoDB" id="273177at2759"/>
<evidence type="ECO:0000313" key="4">
    <source>
        <dbReference type="Proteomes" id="UP000007350"/>
    </source>
</evidence>